<dbReference type="AlphaFoldDB" id="A0A1I0S6J3"/>
<evidence type="ECO:0000313" key="2">
    <source>
        <dbReference type="Proteomes" id="UP000199310"/>
    </source>
</evidence>
<dbReference type="SUPFAM" id="SSF55961">
    <property type="entry name" value="Bet v1-like"/>
    <property type="match status" value="1"/>
</dbReference>
<evidence type="ECO:0000313" key="1">
    <source>
        <dbReference type="EMBL" id="SEW50996.1"/>
    </source>
</evidence>
<dbReference type="RefSeq" id="WP_089897429.1">
    <property type="nucleotide sequence ID" value="NZ_FOJG01000002.1"/>
</dbReference>
<organism evidence="1 2">
    <name type="scientific">Chitinophaga arvensicola</name>
    <dbReference type="NCBI Taxonomy" id="29529"/>
    <lineage>
        <taxon>Bacteria</taxon>
        <taxon>Pseudomonadati</taxon>
        <taxon>Bacteroidota</taxon>
        <taxon>Chitinophagia</taxon>
        <taxon>Chitinophagales</taxon>
        <taxon>Chitinophagaceae</taxon>
        <taxon>Chitinophaga</taxon>
    </lineage>
</organism>
<gene>
    <name evidence="1" type="ORF">SAMN04488122_4060</name>
</gene>
<dbReference type="InterPro" id="IPR019587">
    <property type="entry name" value="Polyketide_cyclase/dehydratase"/>
</dbReference>
<dbReference type="Gene3D" id="3.30.530.20">
    <property type="match status" value="1"/>
</dbReference>
<keyword evidence="2" id="KW-1185">Reference proteome</keyword>
<sequence>MWSKSHSIITRKATKEQMWKLFADVNNWHTWDQGIEYARLDGNFEKGNTFLLKPKGGPKVKIELFEIIPNKRFTDLTRFPLAKMYGDHTFEETPEGLKITVTMTVSGVLGFLWKKIVAQDIVNKLPEEMRNQVSVASKL</sequence>
<dbReference type="OrthoDB" id="9810827at2"/>
<name>A0A1I0S6J3_9BACT</name>
<accession>A0A1I0S6J3</accession>
<dbReference type="STRING" id="29529.SAMN04488122_4060"/>
<dbReference type="EMBL" id="FOJG01000002">
    <property type="protein sequence ID" value="SEW50996.1"/>
    <property type="molecule type" value="Genomic_DNA"/>
</dbReference>
<dbReference type="Pfam" id="PF10604">
    <property type="entry name" value="Polyketide_cyc2"/>
    <property type="match status" value="1"/>
</dbReference>
<reference evidence="2" key="1">
    <citation type="submission" date="2016-10" db="EMBL/GenBank/DDBJ databases">
        <authorList>
            <person name="Varghese N."/>
            <person name="Submissions S."/>
        </authorList>
    </citation>
    <scope>NUCLEOTIDE SEQUENCE [LARGE SCALE GENOMIC DNA]</scope>
    <source>
        <strain evidence="2">DSM 3695</strain>
    </source>
</reference>
<protein>
    <submittedName>
        <fullName evidence="1">Polyketide cyclase / dehydrase and lipid transport</fullName>
    </submittedName>
</protein>
<proteinExistence type="predicted"/>
<dbReference type="InterPro" id="IPR023393">
    <property type="entry name" value="START-like_dom_sf"/>
</dbReference>
<dbReference type="Proteomes" id="UP000199310">
    <property type="component" value="Unassembled WGS sequence"/>
</dbReference>